<proteinExistence type="predicted"/>
<name>A0ABW0EDZ3_9BACT</name>
<reference evidence="3" key="1">
    <citation type="journal article" date="2019" name="Int. J. Syst. Evol. Microbiol.">
        <title>The Global Catalogue of Microorganisms (GCM) 10K type strain sequencing project: providing services to taxonomists for standard genome sequencing and annotation.</title>
        <authorList>
            <consortium name="The Broad Institute Genomics Platform"/>
            <consortium name="The Broad Institute Genome Sequencing Center for Infectious Disease"/>
            <person name="Wu L."/>
            <person name="Ma J."/>
        </authorList>
    </citation>
    <scope>NUCLEOTIDE SEQUENCE [LARGE SCALE GENOMIC DNA]</scope>
    <source>
        <strain evidence="3">KACC 12602</strain>
    </source>
</reference>
<feature type="signal peptide" evidence="1">
    <location>
        <begin position="1"/>
        <end position="22"/>
    </location>
</feature>
<sequence>MKNLKIWAAGLALLAWSGRASAQNETDALLYSQLGFGGTARIQGLAGAQTALGADASTMVGNPAGLGLYRKSEFTFTPGFNFNDTESFLGNTATPDSRNNFNISQIGAVFTDRKADDVVSDWRGGSFGIGFTRLNSLHANTSYTGQVADKNSLLQSFDDNLRDFNITQAQLDAEYGTNGNNITSLEGLAYATFLIDVDSTGNLYVPARQGILTQGESINSSGAQNQWDFSYGASYKDKLFIGGSLGLTTVSYKQTRTYTETAGNDEPYFSSLTLTDYFKTSGAGINFRVGLIYKPIDALRLGATIQTPTFYGLEDNYTTAMQANYKPGVFSTNSIYAQTLDGNFEYNLTTPFRANGGIAYFIGKYGFISADVEYLDYSDARFSISDDNPYGLDPGTGYFSQQNRIISSTYGGAMNYRIGAEARFDVFRVRAGYAHYGDAFNSNLDRARKYFTGGIGLKEKRYFLDAAYVAGKWNSYYSPYKLNDNSQPIVATENRNDSFVITAGFNF</sequence>
<organism evidence="2 3">
    <name type="scientific">Adhaeribacter terreus</name>
    <dbReference type="NCBI Taxonomy" id="529703"/>
    <lineage>
        <taxon>Bacteria</taxon>
        <taxon>Pseudomonadati</taxon>
        <taxon>Bacteroidota</taxon>
        <taxon>Cytophagia</taxon>
        <taxon>Cytophagales</taxon>
        <taxon>Hymenobacteraceae</taxon>
        <taxon>Adhaeribacter</taxon>
    </lineage>
</organism>
<dbReference type="EMBL" id="JBHSKT010000004">
    <property type="protein sequence ID" value="MFC5270815.1"/>
    <property type="molecule type" value="Genomic_DNA"/>
</dbReference>
<dbReference type="Proteomes" id="UP001596161">
    <property type="component" value="Unassembled WGS sequence"/>
</dbReference>
<gene>
    <name evidence="2" type="ORF">ACFPIB_09355</name>
</gene>
<evidence type="ECO:0000313" key="2">
    <source>
        <dbReference type="EMBL" id="MFC5270815.1"/>
    </source>
</evidence>
<feature type="chain" id="PRO_5047028814" evidence="1">
    <location>
        <begin position="23"/>
        <end position="507"/>
    </location>
</feature>
<keyword evidence="1" id="KW-0732">Signal</keyword>
<keyword evidence="3" id="KW-1185">Reference proteome</keyword>
<evidence type="ECO:0000313" key="3">
    <source>
        <dbReference type="Proteomes" id="UP001596161"/>
    </source>
</evidence>
<dbReference type="Gene3D" id="2.40.160.60">
    <property type="entry name" value="Outer membrane protein transport protein (OMPP1/FadL/TodX)"/>
    <property type="match status" value="1"/>
</dbReference>
<dbReference type="SUPFAM" id="SSF56935">
    <property type="entry name" value="Porins"/>
    <property type="match status" value="1"/>
</dbReference>
<dbReference type="RefSeq" id="WP_378017180.1">
    <property type="nucleotide sequence ID" value="NZ_JBHSKT010000004.1"/>
</dbReference>
<evidence type="ECO:0000256" key="1">
    <source>
        <dbReference type="SAM" id="SignalP"/>
    </source>
</evidence>
<protein>
    <submittedName>
        <fullName evidence="2">OmpP1/FadL family transporter</fullName>
    </submittedName>
</protein>
<accession>A0ABW0EDZ3</accession>
<comment type="caution">
    <text evidence="2">The sequence shown here is derived from an EMBL/GenBank/DDBJ whole genome shotgun (WGS) entry which is preliminary data.</text>
</comment>